<feature type="transmembrane region" description="Helical" evidence="7">
    <location>
        <begin position="271"/>
        <end position="299"/>
    </location>
</feature>
<evidence type="ECO:0000256" key="2">
    <source>
        <dbReference type="ARBA" id="ARBA00022475"/>
    </source>
</evidence>
<name>A0ABU3DDH1_9RHOB</name>
<evidence type="ECO:0000256" key="4">
    <source>
        <dbReference type="ARBA" id="ARBA00022692"/>
    </source>
</evidence>
<feature type="transmembrane region" description="Helical" evidence="7">
    <location>
        <begin position="109"/>
        <end position="127"/>
    </location>
</feature>
<dbReference type="GO" id="GO:0008961">
    <property type="term" value="F:phosphatidylglycerol-prolipoprotein diacylglyceryl transferase activity"/>
    <property type="evidence" value="ECO:0007669"/>
    <property type="project" value="UniProtKB-EC"/>
</dbReference>
<dbReference type="Proteomes" id="UP001265259">
    <property type="component" value="Unassembled WGS sequence"/>
</dbReference>
<reference evidence="8 9" key="1">
    <citation type="submission" date="2023-09" db="EMBL/GenBank/DDBJ databases">
        <authorList>
            <person name="Rey-Velasco X."/>
        </authorList>
    </citation>
    <scope>NUCLEOTIDE SEQUENCE [LARGE SCALE GENOMIC DNA]</scope>
    <source>
        <strain evidence="8 9">F158</strain>
    </source>
</reference>
<comment type="caution">
    <text evidence="8">The sequence shown here is derived from an EMBL/GenBank/DDBJ whole genome shotgun (WGS) entry which is preliminary data.</text>
</comment>
<keyword evidence="9" id="KW-1185">Reference proteome</keyword>
<sequence>MRAMIPFPAIDPELVSVSLFGLDLALRWYALAYIAGILAGWRIGILLLRRERLWPRDVPPMRPAQADDLLTWLILGIVLGGRLGYVLFYNLGFYLQNPGQILVLWEGGMSFHGGMLGVVLAFTIFCRRNGIPILQTADMLAVATWPGLFFGRLANFINAELYGRPTDVPWAMKFPTMCQVPSVQNCPVAGEWFYTGQELARHPSQLYQAGLEGLALGAVLLLLAFGTRALKRPGILVGTFLTGYALARIVVEYVRQPDAQFVSPGNPIGFVIGEGAIGLTMGQLLSLPMLAFGIFLIVWARRGRTVPA</sequence>
<feature type="transmembrane region" description="Helical" evidence="7">
    <location>
        <begin position="233"/>
        <end position="251"/>
    </location>
</feature>
<comment type="similarity">
    <text evidence="1 7">Belongs to the Lgt family.</text>
</comment>
<evidence type="ECO:0000256" key="6">
    <source>
        <dbReference type="ARBA" id="ARBA00023136"/>
    </source>
</evidence>
<dbReference type="Pfam" id="PF01790">
    <property type="entry name" value="LGT"/>
    <property type="match status" value="1"/>
</dbReference>
<evidence type="ECO:0000313" key="8">
    <source>
        <dbReference type="EMBL" id="MDT0681757.1"/>
    </source>
</evidence>
<dbReference type="PANTHER" id="PTHR30589:SF0">
    <property type="entry name" value="PHOSPHATIDYLGLYCEROL--PROLIPOPROTEIN DIACYLGLYCERYL TRANSFERASE"/>
    <property type="match status" value="1"/>
</dbReference>
<dbReference type="EMBL" id="JAVRHL010000001">
    <property type="protein sequence ID" value="MDT0681757.1"/>
    <property type="molecule type" value="Genomic_DNA"/>
</dbReference>
<evidence type="ECO:0000256" key="3">
    <source>
        <dbReference type="ARBA" id="ARBA00022679"/>
    </source>
</evidence>
<feature type="transmembrane region" description="Helical" evidence="7">
    <location>
        <begin position="69"/>
        <end position="89"/>
    </location>
</feature>
<keyword evidence="3 7" id="KW-0808">Transferase</keyword>
<evidence type="ECO:0000256" key="1">
    <source>
        <dbReference type="ARBA" id="ARBA00007150"/>
    </source>
</evidence>
<gene>
    <name evidence="7 8" type="primary">lgt</name>
    <name evidence="8" type="ORF">RM543_03590</name>
</gene>
<dbReference type="PANTHER" id="PTHR30589">
    <property type="entry name" value="PROLIPOPROTEIN DIACYLGLYCERYL TRANSFERASE"/>
    <property type="match status" value="1"/>
</dbReference>
<dbReference type="InterPro" id="IPR001640">
    <property type="entry name" value="Lgt"/>
</dbReference>
<accession>A0ABU3DDH1</accession>
<proteinExistence type="inferred from homology"/>
<evidence type="ECO:0000313" key="9">
    <source>
        <dbReference type="Proteomes" id="UP001265259"/>
    </source>
</evidence>
<comment type="catalytic activity">
    <reaction evidence="7">
        <text>L-cysteinyl-[prolipoprotein] + a 1,2-diacyl-sn-glycero-3-phospho-(1'-sn-glycerol) = an S-1,2-diacyl-sn-glyceryl-L-cysteinyl-[prolipoprotein] + sn-glycerol 1-phosphate + H(+)</text>
        <dbReference type="Rhea" id="RHEA:56712"/>
        <dbReference type="Rhea" id="RHEA-COMP:14679"/>
        <dbReference type="Rhea" id="RHEA-COMP:14680"/>
        <dbReference type="ChEBI" id="CHEBI:15378"/>
        <dbReference type="ChEBI" id="CHEBI:29950"/>
        <dbReference type="ChEBI" id="CHEBI:57685"/>
        <dbReference type="ChEBI" id="CHEBI:64716"/>
        <dbReference type="ChEBI" id="CHEBI:140658"/>
        <dbReference type="EC" id="2.5.1.145"/>
    </reaction>
</comment>
<dbReference type="HAMAP" id="MF_01147">
    <property type="entry name" value="Lgt"/>
    <property type="match status" value="1"/>
</dbReference>
<keyword evidence="5 7" id="KW-1133">Transmembrane helix</keyword>
<dbReference type="EC" id="2.5.1.145" evidence="7"/>
<evidence type="ECO:0000256" key="5">
    <source>
        <dbReference type="ARBA" id="ARBA00022989"/>
    </source>
</evidence>
<dbReference type="RefSeq" id="WP_311689525.1">
    <property type="nucleotide sequence ID" value="NZ_JAVRHL010000001.1"/>
</dbReference>
<keyword evidence="6 7" id="KW-0472">Membrane</keyword>
<protein>
    <recommendedName>
        <fullName evidence="7">Phosphatidylglycerol--prolipoprotein diacylglyceryl transferase</fullName>
        <ecNumber evidence="7">2.5.1.145</ecNumber>
    </recommendedName>
</protein>
<dbReference type="NCBIfam" id="TIGR00544">
    <property type="entry name" value="lgt"/>
    <property type="match status" value="1"/>
</dbReference>
<comment type="function">
    <text evidence="7">Catalyzes the transfer of the diacylglyceryl group from phosphatidylglycerol to the sulfhydryl group of the N-terminal cysteine of a prolipoprotein, the first step in the formation of mature lipoproteins.</text>
</comment>
<dbReference type="PROSITE" id="PS01311">
    <property type="entry name" value="LGT"/>
    <property type="match status" value="1"/>
</dbReference>
<evidence type="ECO:0000256" key="7">
    <source>
        <dbReference type="HAMAP-Rule" id="MF_01147"/>
    </source>
</evidence>
<keyword evidence="4 7" id="KW-0812">Transmembrane</keyword>
<feature type="transmembrane region" description="Helical" evidence="7">
    <location>
        <begin position="206"/>
        <end position="226"/>
    </location>
</feature>
<comment type="subcellular location">
    <subcellularLocation>
        <location evidence="7">Cell membrane</location>
        <topology evidence="7">Multi-pass membrane protein</topology>
    </subcellularLocation>
</comment>
<comment type="pathway">
    <text evidence="7">Protein modification; lipoprotein biosynthesis (diacylglyceryl transfer).</text>
</comment>
<organism evidence="8 9">
    <name type="scientific">Tropicimonas omnivorans</name>
    <dbReference type="NCBI Taxonomy" id="3075590"/>
    <lineage>
        <taxon>Bacteria</taxon>
        <taxon>Pseudomonadati</taxon>
        <taxon>Pseudomonadota</taxon>
        <taxon>Alphaproteobacteria</taxon>
        <taxon>Rhodobacterales</taxon>
        <taxon>Roseobacteraceae</taxon>
        <taxon>Tropicimonas</taxon>
    </lineage>
</organism>
<feature type="binding site" evidence="7">
    <location>
        <position position="152"/>
    </location>
    <ligand>
        <name>a 1,2-diacyl-sn-glycero-3-phospho-(1'-sn-glycerol)</name>
        <dbReference type="ChEBI" id="CHEBI:64716"/>
    </ligand>
</feature>
<feature type="transmembrane region" description="Helical" evidence="7">
    <location>
        <begin position="28"/>
        <end position="48"/>
    </location>
</feature>
<keyword evidence="2 7" id="KW-1003">Cell membrane</keyword>